<comment type="caution">
    <text evidence="1">The sequence shown here is derived from an EMBL/GenBank/DDBJ whole genome shotgun (WGS) entry which is preliminary data.</text>
</comment>
<dbReference type="Proteomes" id="UP001234178">
    <property type="component" value="Unassembled WGS sequence"/>
</dbReference>
<proteinExistence type="predicted"/>
<protein>
    <submittedName>
        <fullName evidence="1">Uncharacterized protein</fullName>
    </submittedName>
</protein>
<evidence type="ECO:0000313" key="1">
    <source>
        <dbReference type="EMBL" id="KAK4014537.1"/>
    </source>
</evidence>
<dbReference type="EMBL" id="JAOYFB010000004">
    <property type="protein sequence ID" value="KAK4014537.1"/>
    <property type="molecule type" value="Genomic_DNA"/>
</dbReference>
<name>A0ABQ9ZNM6_9CRUS</name>
<organism evidence="1 2">
    <name type="scientific">Daphnia magna</name>
    <dbReference type="NCBI Taxonomy" id="35525"/>
    <lineage>
        <taxon>Eukaryota</taxon>
        <taxon>Metazoa</taxon>
        <taxon>Ecdysozoa</taxon>
        <taxon>Arthropoda</taxon>
        <taxon>Crustacea</taxon>
        <taxon>Branchiopoda</taxon>
        <taxon>Diplostraca</taxon>
        <taxon>Cladocera</taxon>
        <taxon>Anomopoda</taxon>
        <taxon>Daphniidae</taxon>
        <taxon>Daphnia</taxon>
    </lineage>
</organism>
<reference evidence="1 2" key="1">
    <citation type="journal article" date="2023" name="Nucleic Acids Res.">
        <title>The hologenome of Daphnia magna reveals possible DNA methylation and microbiome-mediated evolution of the host genome.</title>
        <authorList>
            <person name="Chaturvedi A."/>
            <person name="Li X."/>
            <person name="Dhandapani V."/>
            <person name="Marshall H."/>
            <person name="Kissane S."/>
            <person name="Cuenca-Cambronero M."/>
            <person name="Asole G."/>
            <person name="Calvet F."/>
            <person name="Ruiz-Romero M."/>
            <person name="Marangio P."/>
            <person name="Guigo R."/>
            <person name="Rago D."/>
            <person name="Mirbahai L."/>
            <person name="Eastwood N."/>
            <person name="Colbourne J.K."/>
            <person name="Zhou J."/>
            <person name="Mallon E."/>
            <person name="Orsini L."/>
        </authorList>
    </citation>
    <scope>NUCLEOTIDE SEQUENCE [LARGE SCALE GENOMIC DNA]</scope>
    <source>
        <strain evidence="1">LRV0_1</strain>
    </source>
</reference>
<accession>A0ABQ9ZNM6</accession>
<keyword evidence="2" id="KW-1185">Reference proteome</keyword>
<evidence type="ECO:0000313" key="2">
    <source>
        <dbReference type="Proteomes" id="UP001234178"/>
    </source>
</evidence>
<sequence length="104" mass="12472">MFVFKPNVLRAHYIHDITVYKIFRDLFSLFILERPRHLFECERILFKLRIENDVDYLSDLLHFKFFVYEIALLFAEGGDSSSHGNNLKRLRCCWLSVKIISTNN</sequence>
<gene>
    <name evidence="1" type="ORF">OUZ56_027059</name>
</gene>